<feature type="chain" id="PRO_5017966785" evidence="2">
    <location>
        <begin position="25"/>
        <end position="127"/>
    </location>
</feature>
<sequence length="127" mass="14523">MWPMKKIYLLILMLGFLSAGHSQEKQTKTPYRTNYRALVTRPKQDTIPKKDIEELRLFPNPVTDGMVVIHSRKNLPKNVSIYDVLGKEVLRTKINGKTLNVSSLNAGVYIIKVTETNNISTRKLVIK</sequence>
<evidence type="ECO:0000259" key="3">
    <source>
        <dbReference type="Pfam" id="PF18962"/>
    </source>
</evidence>
<keyword evidence="5" id="KW-1185">Reference proteome</keyword>
<reference evidence="4 5" key="1">
    <citation type="submission" date="2018-10" db="EMBL/GenBank/DDBJ databases">
        <title>Sinomicrobium pectinilyticum sp. nov., a pectinase-producing bacterium isolated from alkaline and saline soil, and emended description of the genus Sinomicrobium.</title>
        <authorList>
            <person name="Cheng B."/>
            <person name="Li C."/>
            <person name="Lai Q."/>
            <person name="Du M."/>
            <person name="Shao Z."/>
            <person name="Xu P."/>
            <person name="Yang C."/>
        </authorList>
    </citation>
    <scope>NUCLEOTIDE SEQUENCE [LARGE SCALE GENOMIC DNA]</scope>
    <source>
        <strain evidence="4 5">5DNS001</strain>
    </source>
</reference>
<gene>
    <name evidence="4" type="ORF">ED312_15455</name>
</gene>
<dbReference type="Proteomes" id="UP000267469">
    <property type="component" value="Unassembled WGS sequence"/>
</dbReference>
<evidence type="ECO:0000256" key="2">
    <source>
        <dbReference type="SAM" id="SignalP"/>
    </source>
</evidence>
<dbReference type="AlphaFoldDB" id="A0A3N0E5D6"/>
<evidence type="ECO:0000313" key="4">
    <source>
        <dbReference type="EMBL" id="RNL83064.1"/>
    </source>
</evidence>
<dbReference type="NCBIfam" id="TIGR04183">
    <property type="entry name" value="Por_Secre_tail"/>
    <property type="match status" value="1"/>
</dbReference>
<feature type="domain" description="Secretion system C-terminal sorting" evidence="3">
    <location>
        <begin position="57"/>
        <end position="126"/>
    </location>
</feature>
<keyword evidence="1 2" id="KW-0732">Signal</keyword>
<accession>A0A3N0E5D6</accession>
<dbReference type="EMBL" id="RJTM01000107">
    <property type="protein sequence ID" value="RNL83064.1"/>
    <property type="molecule type" value="Genomic_DNA"/>
</dbReference>
<dbReference type="OrthoDB" id="862563at2"/>
<evidence type="ECO:0000256" key="1">
    <source>
        <dbReference type="ARBA" id="ARBA00022729"/>
    </source>
</evidence>
<organism evidence="4 5">
    <name type="scientific">Sinomicrobium pectinilyticum</name>
    <dbReference type="NCBI Taxonomy" id="1084421"/>
    <lineage>
        <taxon>Bacteria</taxon>
        <taxon>Pseudomonadati</taxon>
        <taxon>Bacteroidota</taxon>
        <taxon>Flavobacteriia</taxon>
        <taxon>Flavobacteriales</taxon>
        <taxon>Flavobacteriaceae</taxon>
        <taxon>Sinomicrobium</taxon>
    </lineage>
</organism>
<dbReference type="InterPro" id="IPR026444">
    <property type="entry name" value="Secre_tail"/>
</dbReference>
<comment type="caution">
    <text evidence="4">The sequence shown here is derived from an EMBL/GenBank/DDBJ whole genome shotgun (WGS) entry which is preliminary data.</text>
</comment>
<name>A0A3N0E5D6_SINP1</name>
<protein>
    <submittedName>
        <fullName evidence="4">T9SS C-terminal target domain-containing protein</fullName>
    </submittedName>
</protein>
<proteinExistence type="predicted"/>
<evidence type="ECO:0000313" key="5">
    <source>
        <dbReference type="Proteomes" id="UP000267469"/>
    </source>
</evidence>
<feature type="signal peptide" evidence="2">
    <location>
        <begin position="1"/>
        <end position="24"/>
    </location>
</feature>
<dbReference type="Pfam" id="PF18962">
    <property type="entry name" value="Por_Secre_tail"/>
    <property type="match status" value="1"/>
</dbReference>